<dbReference type="Pfam" id="PF14558">
    <property type="entry name" value="TRP_N"/>
    <property type="match status" value="1"/>
</dbReference>
<feature type="chain" id="PRO_5012890570" evidence="9">
    <location>
        <begin position="27"/>
        <end position="745"/>
    </location>
</feature>
<evidence type="ECO:0000313" key="11">
    <source>
        <dbReference type="EMBL" id="SLM35236.1"/>
    </source>
</evidence>
<comment type="subcellular location">
    <subcellularLocation>
        <location evidence="1">Membrane</location>
        <topology evidence="1">Multi-pass membrane protein</topology>
    </subcellularLocation>
</comment>
<feature type="transmembrane region" description="Helical" evidence="8">
    <location>
        <begin position="586"/>
        <end position="615"/>
    </location>
</feature>
<evidence type="ECO:0000256" key="2">
    <source>
        <dbReference type="ARBA" id="ARBA00010642"/>
    </source>
</evidence>
<feature type="domain" description="ML-like" evidence="10">
    <location>
        <begin position="28"/>
        <end position="169"/>
    </location>
</feature>
<evidence type="ECO:0000256" key="7">
    <source>
        <dbReference type="SAM" id="MobiDB-lite"/>
    </source>
</evidence>
<dbReference type="SMART" id="SM01320">
    <property type="entry name" value="TRP_N"/>
    <property type="match status" value="1"/>
</dbReference>
<dbReference type="AlphaFoldDB" id="A0A1W5CWM9"/>
<dbReference type="GO" id="GO:0009272">
    <property type="term" value="P:fungal-type cell wall biogenesis"/>
    <property type="evidence" value="ECO:0007669"/>
    <property type="project" value="TreeGrafter"/>
</dbReference>
<feature type="region of interest" description="Disordered" evidence="7">
    <location>
        <begin position="655"/>
        <end position="745"/>
    </location>
</feature>
<evidence type="ECO:0000256" key="9">
    <source>
        <dbReference type="SAM" id="SignalP"/>
    </source>
</evidence>
<evidence type="ECO:0000256" key="5">
    <source>
        <dbReference type="ARBA" id="ARBA00022989"/>
    </source>
</evidence>
<keyword evidence="6 8" id="KW-0472">Membrane</keyword>
<name>A0A1W5CWM9_9LECA</name>
<dbReference type="PANTHER" id="PTHR31145:SF5">
    <property type="entry name" value="DUF907 DOMAIN PROTEIN (AFU_ORTHOLOGUE AFUA_2G06100)"/>
    <property type="match status" value="1"/>
</dbReference>
<evidence type="ECO:0000256" key="6">
    <source>
        <dbReference type="ARBA" id="ARBA00023136"/>
    </source>
</evidence>
<feature type="transmembrane region" description="Helical" evidence="8">
    <location>
        <begin position="436"/>
        <end position="458"/>
    </location>
</feature>
<feature type="transmembrane region" description="Helical" evidence="8">
    <location>
        <begin position="524"/>
        <end position="542"/>
    </location>
</feature>
<evidence type="ECO:0000256" key="4">
    <source>
        <dbReference type="ARBA" id="ARBA00022729"/>
    </source>
</evidence>
<evidence type="ECO:0000313" key="12">
    <source>
        <dbReference type="Proteomes" id="UP000192927"/>
    </source>
</evidence>
<keyword evidence="4 9" id="KW-0732">Signal</keyword>
<comment type="similarity">
    <text evidence="2">Belongs to the transient receptor potential (TRP) ion channel family.</text>
</comment>
<organism evidence="11 12">
    <name type="scientific">Lasallia pustulata</name>
    <dbReference type="NCBI Taxonomy" id="136370"/>
    <lineage>
        <taxon>Eukaryota</taxon>
        <taxon>Fungi</taxon>
        <taxon>Dikarya</taxon>
        <taxon>Ascomycota</taxon>
        <taxon>Pezizomycotina</taxon>
        <taxon>Lecanoromycetes</taxon>
        <taxon>OSLEUM clade</taxon>
        <taxon>Umbilicariomycetidae</taxon>
        <taxon>Umbilicariales</taxon>
        <taxon>Umbilicariaceae</taxon>
        <taxon>Lasallia</taxon>
    </lineage>
</organism>
<evidence type="ECO:0000259" key="10">
    <source>
        <dbReference type="SMART" id="SM01320"/>
    </source>
</evidence>
<protein>
    <submittedName>
        <fullName evidence="11">TRP-like family</fullName>
    </submittedName>
</protein>
<keyword evidence="3 8" id="KW-0812">Transmembrane</keyword>
<evidence type="ECO:0000256" key="1">
    <source>
        <dbReference type="ARBA" id="ARBA00004141"/>
    </source>
</evidence>
<reference evidence="12" key="1">
    <citation type="submission" date="2017-03" db="EMBL/GenBank/DDBJ databases">
        <authorList>
            <person name="Sharma R."/>
            <person name="Thines M."/>
        </authorList>
    </citation>
    <scope>NUCLEOTIDE SEQUENCE [LARGE SCALE GENOMIC DNA]</scope>
</reference>
<dbReference type="InterPro" id="IPR040241">
    <property type="entry name" value="TRP_Flc/Pkd2-like"/>
</dbReference>
<keyword evidence="5 8" id="KW-1133">Transmembrane helix</keyword>
<feature type="transmembrane region" description="Helical" evidence="8">
    <location>
        <begin position="498"/>
        <end position="518"/>
    </location>
</feature>
<sequence>MRLRHHIYKNIITLGLLGTLPVRVFGADVLQISGFTSCLGNSTVSVSTVNVQFDRSDNTLTFDLAGSSSQVQNVTALLSITAYGKQVYQTSFDPCAADTKVEQLCPVPAGSFAASGSQSIPSNYANEIPSIAFSIPDLDGQAKVELQATDGGKDLACIQSTVRNGKTVDVPAVSYVAVGVAGAALLFTGVSALGSAGGAGGHAASPSFGQVLSYFQSVAMNGMLSVNYPPVYRSFTKNFAFSGGLVPWKTMQTSIDNFRRVTGGNLTENSVQYLENATLVYNDGLASNQSSVTKRGITLVFNGATIGAREVSADVNGTQVGGISSNGTGTVTGNKVTHLVSGIEGYVEQLLIPQANTFMTVLLIFTIIVAAIAVGILFFKVVLETWALFRSFPKKLTNFRKRYWGLLGKTITNLILLLYGVSVLYCIFQFRNGDSWAAKLLAGLTLGVFTTILGYFTFRIWQLARKHKKTQGDASVLYEDKETWLKYSLFYDNYKQGYWWLFMPAIVYMFAKGCVLAGGDGHGLAQTAGQLIIESLMLLLLLWSRPYATKAGNWINIVIQVVRALSVICILLFVEELGIAQTAKTVTGVILIGVQSALTAALAILIAVNSIINCCKLNPHRKRRKEAEKLHRDLEDLTPLDARNSLLMDPIGYKSSSGKGARAYGYPPSTYSDDTHGDGTSIYTDQTPPPRRWGRQESHEELVQSAASMGHGRHRSPSNDSDSSSRPPVGRQPTLPNAGYRGIAH</sequence>
<evidence type="ECO:0000256" key="3">
    <source>
        <dbReference type="ARBA" id="ARBA00022692"/>
    </source>
</evidence>
<feature type="transmembrane region" description="Helical" evidence="8">
    <location>
        <begin position="404"/>
        <end position="430"/>
    </location>
</feature>
<accession>A0A1W5CWM9</accession>
<dbReference type="PANTHER" id="PTHR31145">
    <property type="entry name" value="INTEGRAL MEMBRANE PROTEIN (AFU_ORTHOLOGUE AFUA_7G01610)"/>
    <property type="match status" value="1"/>
</dbReference>
<dbReference type="EMBL" id="FWEW01000597">
    <property type="protein sequence ID" value="SLM35236.1"/>
    <property type="molecule type" value="Genomic_DNA"/>
</dbReference>
<evidence type="ECO:0000256" key="8">
    <source>
        <dbReference type="SAM" id="Phobius"/>
    </source>
</evidence>
<feature type="transmembrane region" description="Helical" evidence="8">
    <location>
        <begin position="554"/>
        <end position="574"/>
    </location>
</feature>
<dbReference type="Pfam" id="PF06011">
    <property type="entry name" value="TRP"/>
    <property type="match status" value="1"/>
</dbReference>
<feature type="transmembrane region" description="Helical" evidence="8">
    <location>
        <begin position="358"/>
        <end position="383"/>
    </location>
</feature>
<dbReference type="InterPro" id="IPR010308">
    <property type="entry name" value="TRP_C"/>
</dbReference>
<keyword evidence="12" id="KW-1185">Reference proteome</keyword>
<dbReference type="GO" id="GO:0055085">
    <property type="term" value="P:transmembrane transport"/>
    <property type="evidence" value="ECO:0007669"/>
    <property type="project" value="TreeGrafter"/>
</dbReference>
<dbReference type="GO" id="GO:0016020">
    <property type="term" value="C:membrane"/>
    <property type="evidence" value="ECO:0007669"/>
    <property type="project" value="UniProtKB-SubCell"/>
</dbReference>
<feature type="signal peptide" evidence="9">
    <location>
        <begin position="1"/>
        <end position="26"/>
    </location>
</feature>
<proteinExistence type="inferred from homology"/>
<feature type="compositionally biased region" description="Low complexity" evidence="7">
    <location>
        <begin position="718"/>
        <end position="728"/>
    </location>
</feature>
<dbReference type="Proteomes" id="UP000192927">
    <property type="component" value="Unassembled WGS sequence"/>
</dbReference>
<dbReference type="InterPro" id="IPR032800">
    <property type="entry name" value="TRP_N"/>
</dbReference>